<proteinExistence type="inferred from homology"/>
<dbReference type="PANTHER" id="PTHR11142">
    <property type="entry name" value="PSEUDOURIDYLATE SYNTHASE"/>
    <property type="match status" value="1"/>
</dbReference>
<feature type="compositionally biased region" description="Basic and acidic residues" evidence="6">
    <location>
        <begin position="426"/>
        <end position="438"/>
    </location>
</feature>
<name>A0AAD9KUP2_RIDPI</name>
<dbReference type="InterPro" id="IPR020095">
    <property type="entry name" value="PsdUridine_synth_TruA_C"/>
</dbReference>
<dbReference type="AlphaFoldDB" id="A0AAD9KUP2"/>
<evidence type="ECO:0000256" key="5">
    <source>
        <dbReference type="SAM" id="Coils"/>
    </source>
</evidence>
<reference evidence="8" key="1">
    <citation type="journal article" date="2023" name="Mol. Biol. Evol.">
        <title>Third-Generation Sequencing Reveals the Adaptive Role of the Epigenome in Three Deep-Sea Polychaetes.</title>
        <authorList>
            <person name="Perez M."/>
            <person name="Aroh O."/>
            <person name="Sun Y."/>
            <person name="Lan Y."/>
            <person name="Juniper S.K."/>
            <person name="Young C.R."/>
            <person name="Angers B."/>
            <person name="Qian P.Y."/>
        </authorList>
    </citation>
    <scope>NUCLEOTIDE SEQUENCE</scope>
    <source>
        <strain evidence="8">R07B-5</strain>
    </source>
</reference>
<feature type="region of interest" description="Disordered" evidence="6">
    <location>
        <begin position="394"/>
        <end position="451"/>
    </location>
</feature>
<evidence type="ECO:0000313" key="9">
    <source>
        <dbReference type="Proteomes" id="UP001209878"/>
    </source>
</evidence>
<feature type="non-terminal residue" evidence="8">
    <location>
        <position position="1"/>
    </location>
</feature>
<evidence type="ECO:0000259" key="7">
    <source>
        <dbReference type="Pfam" id="PF01416"/>
    </source>
</evidence>
<evidence type="ECO:0000256" key="1">
    <source>
        <dbReference type="ARBA" id="ARBA00009375"/>
    </source>
</evidence>
<dbReference type="GO" id="GO:0005634">
    <property type="term" value="C:nucleus"/>
    <property type="evidence" value="ECO:0007669"/>
    <property type="project" value="TreeGrafter"/>
</dbReference>
<organism evidence="8 9">
    <name type="scientific">Ridgeia piscesae</name>
    <name type="common">Tubeworm</name>
    <dbReference type="NCBI Taxonomy" id="27915"/>
    <lineage>
        <taxon>Eukaryota</taxon>
        <taxon>Metazoa</taxon>
        <taxon>Spiralia</taxon>
        <taxon>Lophotrochozoa</taxon>
        <taxon>Annelida</taxon>
        <taxon>Polychaeta</taxon>
        <taxon>Sedentaria</taxon>
        <taxon>Canalipalpata</taxon>
        <taxon>Sabellida</taxon>
        <taxon>Siboglinidae</taxon>
        <taxon>Ridgeia</taxon>
    </lineage>
</organism>
<gene>
    <name evidence="8" type="ORF">NP493_611g01004</name>
</gene>
<dbReference type="PANTHER" id="PTHR11142:SF5">
    <property type="entry name" value="TRNA PSEUDOURIDINE(38_39) SYNTHASE"/>
    <property type="match status" value="1"/>
</dbReference>
<dbReference type="InterPro" id="IPR020103">
    <property type="entry name" value="PsdUridine_synth_cat_dom_sf"/>
</dbReference>
<dbReference type="GO" id="GO:0031119">
    <property type="term" value="P:tRNA pseudouridine synthesis"/>
    <property type="evidence" value="ECO:0007669"/>
    <property type="project" value="TreeGrafter"/>
</dbReference>
<keyword evidence="3 4" id="KW-0413">Isomerase</keyword>
<protein>
    <recommendedName>
        <fullName evidence="4">tRNA pseudouridine synthase</fullName>
        <ecNumber evidence="4">5.4.99.12</ecNumber>
    </recommendedName>
</protein>
<evidence type="ECO:0000256" key="6">
    <source>
        <dbReference type="SAM" id="MobiDB-lite"/>
    </source>
</evidence>
<keyword evidence="2 4" id="KW-0819">tRNA processing</keyword>
<comment type="catalytic activity">
    <reaction evidence="4">
        <text>uridine(38/39/40) in tRNA = pseudouridine(38/39/40) in tRNA</text>
        <dbReference type="Rhea" id="RHEA:22376"/>
        <dbReference type="Rhea" id="RHEA-COMP:10085"/>
        <dbReference type="Rhea" id="RHEA-COMP:10087"/>
        <dbReference type="ChEBI" id="CHEBI:65314"/>
        <dbReference type="ChEBI" id="CHEBI:65315"/>
        <dbReference type="EC" id="5.4.99.12"/>
    </reaction>
</comment>
<keyword evidence="9" id="KW-1185">Reference proteome</keyword>
<sequence length="451" mass="52112">IDVYLQFLISHIKQLEAHVTQLKNLLAKAHADRKPHKWTNKRQFDFTKYNTRHVALRVAYIGSDFQGFAVQEDTDKTIEAELFDALHRTRLIESRETSNYHRCGRTDKGVSAFSQSERDSQKGRDTHTEINYVHILNKVLPSEIRVWSWSPVNETFSARLEGPHDFRNLCKMDITNGVVNYTRNIFSTDISVIDERKLYQGLFFLMSCRNEGYDMCELTVTGKAFLWHQIRCIVSVLLLVGRGREHPEVRYRQRTVISFVTIFSYRQPAIIMGIARHPVKQLYSEPGMCAPDNFKELPLVLFDCQYEDIDWIYDADCHRANIQHLQELWTKQTVRSVMIKRMLDGLNTAPGATLQPDGSTGCQVMSQADCLIAGNKTRLYKPLLQRQKCESLENRMEHQAKRQKTRQSGRGGQSDPDLPSECDLDLPSKRDLSEKDPLDQLDIEITDVNSQ</sequence>
<dbReference type="GO" id="GO:0160147">
    <property type="term" value="F:tRNA pseudouridine(38-40) synthase activity"/>
    <property type="evidence" value="ECO:0007669"/>
    <property type="project" value="UniProtKB-EC"/>
</dbReference>
<evidence type="ECO:0000256" key="3">
    <source>
        <dbReference type="ARBA" id="ARBA00023235"/>
    </source>
</evidence>
<feature type="domain" description="Pseudouridine synthase I TruA alpha/beta" evidence="7">
    <location>
        <begin position="158"/>
        <end position="248"/>
    </location>
</feature>
<dbReference type="EC" id="5.4.99.12" evidence="4"/>
<evidence type="ECO:0000256" key="2">
    <source>
        <dbReference type="ARBA" id="ARBA00022694"/>
    </source>
</evidence>
<dbReference type="Pfam" id="PF01416">
    <property type="entry name" value="PseudoU_synth_1"/>
    <property type="match status" value="1"/>
</dbReference>
<dbReference type="InterPro" id="IPR020094">
    <property type="entry name" value="TruA/RsuA/RluB/E/F_N"/>
</dbReference>
<accession>A0AAD9KUP2</accession>
<dbReference type="InterPro" id="IPR020097">
    <property type="entry name" value="PsdUridine_synth_TruA_a/b_dom"/>
</dbReference>
<keyword evidence="5" id="KW-0175">Coiled coil</keyword>
<dbReference type="GO" id="GO:0003723">
    <property type="term" value="F:RNA binding"/>
    <property type="evidence" value="ECO:0007669"/>
    <property type="project" value="InterPro"/>
</dbReference>
<dbReference type="InterPro" id="IPR001406">
    <property type="entry name" value="PsdUridine_synth_TruA"/>
</dbReference>
<feature type="coiled-coil region" evidence="5">
    <location>
        <begin position="5"/>
        <end position="32"/>
    </location>
</feature>
<evidence type="ECO:0000256" key="4">
    <source>
        <dbReference type="RuleBase" id="RU003792"/>
    </source>
</evidence>
<dbReference type="Gene3D" id="3.30.70.660">
    <property type="entry name" value="Pseudouridine synthase I, catalytic domain, C-terminal subdomain"/>
    <property type="match status" value="1"/>
</dbReference>
<dbReference type="Gene3D" id="3.30.70.580">
    <property type="entry name" value="Pseudouridine synthase I, catalytic domain, N-terminal subdomain"/>
    <property type="match status" value="1"/>
</dbReference>
<evidence type="ECO:0000313" key="8">
    <source>
        <dbReference type="EMBL" id="KAK2177240.1"/>
    </source>
</evidence>
<dbReference type="EMBL" id="JAODUO010000611">
    <property type="protein sequence ID" value="KAK2177240.1"/>
    <property type="molecule type" value="Genomic_DNA"/>
</dbReference>
<comment type="caution">
    <text evidence="8">The sequence shown here is derived from an EMBL/GenBank/DDBJ whole genome shotgun (WGS) entry which is preliminary data.</text>
</comment>
<dbReference type="Proteomes" id="UP001209878">
    <property type="component" value="Unassembled WGS sequence"/>
</dbReference>
<dbReference type="FunFam" id="3.30.70.580:FF:000007">
    <property type="entry name" value="tRNA pseudouridine synthase"/>
    <property type="match status" value="1"/>
</dbReference>
<comment type="similarity">
    <text evidence="1 4">Belongs to the tRNA pseudouridine synthase TruA family.</text>
</comment>
<dbReference type="SUPFAM" id="SSF55120">
    <property type="entry name" value="Pseudouridine synthase"/>
    <property type="match status" value="1"/>
</dbReference>
<dbReference type="GO" id="GO:1990481">
    <property type="term" value="P:mRNA pseudouridine synthesis"/>
    <property type="evidence" value="ECO:0007669"/>
    <property type="project" value="TreeGrafter"/>
</dbReference>
<dbReference type="GO" id="GO:0005737">
    <property type="term" value="C:cytoplasm"/>
    <property type="evidence" value="ECO:0007669"/>
    <property type="project" value="TreeGrafter"/>
</dbReference>